<dbReference type="Gene3D" id="1.10.3210.10">
    <property type="entry name" value="Hypothetical protein af1432"/>
    <property type="match status" value="1"/>
</dbReference>
<protein>
    <submittedName>
        <fullName evidence="2">Predicted metal-dependent phosphohydrolase, HD superfamily</fullName>
    </submittedName>
</protein>
<dbReference type="PANTHER" id="PTHR21174">
    <property type="match status" value="1"/>
</dbReference>
<gene>
    <name evidence="2" type="ORF">SAMN04488565_1838</name>
</gene>
<dbReference type="PANTHER" id="PTHR21174:SF0">
    <property type="entry name" value="HD PHOSPHOHYDROLASE FAMILY PROTEIN-RELATED"/>
    <property type="match status" value="1"/>
</dbReference>
<dbReference type="Pfam" id="PF13223">
    <property type="entry name" value="DUF4031"/>
    <property type="match status" value="1"/>
</dbReference>
<dbReference type="InterPro" id="IPR009218">
    <property type="entry name" value="HD_phosphohydro"/>
</dbReference>
<proteinExistence type="predicted"/>
<dbReference type="OrthoDB" id="9808993at2"/>
<dbReference type="InterPro" id="IPR025109">
    <property type="entry name" value="DUF4031"/>
</dbReference>
<feature type="domain" description="DUF4031" evidence="1">
    <location>
        <begin position="3"/>
        <end position="76"/>
    </location>
</feature>
<keyword evidence="2" id="KW-0378">Hydrolase</keyword>
<dbReference type="EMBL" id="FNKB01000001">
    <property type="protein sequence ID" value="SDQ27824.1"/>
    <property type="molecule type" value="Genomic_DNA"/>
</dbReference>
<reference evidence="2 3" key="1">
    <citation type="submission" date="2016-10" db="EMBL/GenBank/DDBJ databases">
        <authorList>
            <person name="de Groot N.N."/>
        </authorList>
    </citation>
    <scope>NUCLEOTIDE SEQUENCE [LARGE SCALE GENOMIC DNA]</scope>
    <source>
        <strain evidence="2 3">DSM 22788</strain>
    </source>
</reference>
<sequence length="336" mass="36893">MAILIDPPAWPAHGTLWSHLVSDASADELHAFARLMGFPRRSFDLDHYDVSAANYDRAVALGAQPVAGREVVRRLQLAGLRVRQVDRERVTPVRRRQYLAEQWAALGAALGTSLGAGGENSSTPPEGAGAARGRAWRELGEELIARWNEPHRSYHDERHLEDVLLALDHLESRGERIAPETLLAAWFHDAVYAGSAGDDERASAALAVAALTRLGCDRELIDAVAASIIATTPGLAPAEPRPALAQLLDADLWIFASSRSRYAEYAAAVRREYAHVPAEEFAAARTGILAGYLDRPALYATEAARHLWERRARANVSAEIERLREWARESARDAPR</sequence>
<dbReference type="SUPFAM" id="SSF109604">
    <property type="entry name" value="HD-domain/PDEase-like"/>
    <property type="match status" value="1"/>
</dbReference>
<dbReference type="Proteomes" id="UP000182690">
    <property type="component" value="Unassembled WGS sequence"/>
</dbReference>
<dbReference type="GO" id="GO:0016787">
    <property type="term" value="F:hydrolase activity"/>
    <property type="evidence" value="ECO:0007669"/>
    <property type="project" value="UniProtKB-KW"/>
</dbReference>
<dbReference type="RefSeq" id="WP_010157447.1">
    <property type="nucleotide sequence ID" value="NZ_FNKB01000001.1"/>
</dbReference>
<evidence type="ECO:0000259" key="1">
    <source>
        <dbReference type="Pfam" id="PF13223"/>
    </source>
</evidence>
<evidence type="ECO:0000313" key="3">
    <source>
        <dbReference type="Proteomes" id="UP000182690"/>
    </source>
</evidence>
<evidence type="ECO:0000313" key="2">
    <source>
        <dbReference type="EMBL" id="SDQ27824.1"/>
    </source>
</evidence>
<accession>A0A1H0ZKE9</accession>
<organism evidence="2 3">
    <name type="scientific">Leucobacter chromiiresistens</name>
    <dbReference type="NCBI Taxonomy" id="1079994"/>
    <lineage>
        <taxon>Bacteria</taxon>
        <taxon>Bacillati</taxon>
        <taxon>Actinomycetota</taxon>
        <taxon>Actinomycetes</taxon>
        <taxon>Micrococcales</taxon>
        <taxon>Microbacteriaceae</taxon>
        <taxon>Leucobacter</taxon>
    </lineage>
</organism>
<dbReference type="eggNOG" id="COG4339">
    <property type="taxonomic scope" value="Bacteria"/>
</dbReference>
<name>A0A1H0ZKE9_9MICO</name>
<dbReference type="AlphaFoldDB" id="A0A1H0ZKE9"/>